<keyword evidence="3" id="KW-1185">Reference proteome</keyword>
<reference evidence="2 3" key="1">
    <citation type="submission" date="2019-03" db="EMBL/GenBank/DDBJ databases">
        <title>Genomic analyses of the natural microbiome of Caenorhabditis elegans.</title>
        <authorList>
            <person name="Samuel B."/>
        </authorList>
    </citation>
    <scope>NUCLEOTIDE SEQUENCE [LARGE SCALE GENOMIC DNA]</scope>
    <source>
        <strain evidence="2 3">JUb89</strain>
    </source>
</reference>
<dbReference type="EMBL" id="SLVJ01000028">
    <property type="protein sequence ID" value="TCM61437.1"/>
    <property type="molecule type" value="Genomic_DNA"/>
</dbReference>
<organism evidence="2 3">
    <name type="scientific">Acinetobacter calcoaceticus</name>
    <dbReference type="NCBI Taxonomy" id="471"/>
    <lineage>
        <taxon>Bacteria</taxon>
        <taxon>Pseudomonadati</taxon>
        <taxon>Pseudomonadota</taxon>
        <taxon>Gammaproteobacteria</taxon>
        <taxon>Moraxellales</taxon>
        <taxon>Moraxellaceae</taxon>
        <taxon>Acinetobacter</taxon>
        <taxon>Acinetobacter calcoaceticus/baumannii complex</taxon>
    </lineage>
</organism>
<protein>
    <submittedName>
        <fullName evidence="2">Uncharacterized protein</fullName>
    </submittedName>
</protein>
<keyword evidence="1" id="KW-0732">Signal</keyword>
<comment type="caution">
    <text evidence="2">The sequence shown here is derived from an EMBL/GenBank/DDBJ whole genome shotgun (WGS) entry which is preliminary data.</text>
</comment>
<gene>
    <name evidence="2" type="ORF">EC844_12835</name>
</gene>
<dbReference type="Proteomes" id="UP000294963">
    <property type="component" value="Unassembled WGS sequence"/>
</dbReference>
<evidence type="ECO:0000256" key="1">
    <source>
        <dbReference type="SAM" id="SignalP"/>
    </source>
</evidence>
<feature type="chain" id="PRO_5020599620" evidence="1">
    <location>
        <begin position="19"/>
        <end position="141"/>
    </location>
</feature>
<evidence type="ECO:0000313" key="3">
    <source>
        <dbReference type="Proteomes" id="UP000294963"/>
    </source>
</evidence>
<sequence>MKKIIIMVMGFIPFMVQADSTFVFSCDFADGGGMDISREGDMYRLAFSPQLNAKKRIVRNSRSDLKTNTPSLSELHGNLWPNMEFRRGEFRYHVISNVSKSDVNDPENSWMHIYKGSSYIPVQRCVNNVKVNLNERSYYEK</sequence>
<dbReference type="AlphaFoldDB" id="A0A4R1XCB9"/>
<name>A0A4R1XCB9_ACICA</name>
<proteinExistence type="predicted"/>
<accession>A0A4R1XCB9</accession>
<feature type="signal peptide" evidence="1">
    <location>
        <begin position="1"/>
        <end position="18"/>
    </location>
</feature>
<evidence type="ECO:0000313" key="2">
    <source>
        <dbReference type="EMBL" id="TCM61437.1"/>
    </source>
</evidence>